<keyword evidence="1 2" id="KW-0378">Hydrolase</keyword>
<sequence length="351" mass="37157">MAENRLLEVAGHWLPRMEVAGIPSATARAVIEAAGSWENWCAAWSAEGERHARLAAAAEDADHPVTAGEAYARAALFHHFAQFMLFDDLGQKRAATARKLAAFQKAAPLLDPPAKRLVIPFEGAALTGYLRVPGEARGSVVIVPGSDSTKEEFPAFEAHFLRRGLATLSLDGPGQGEGRCLGPLRPDITAAVAVAIDALRAAGAPRKVALVGMAFGGHLALRAAAGLADLRGAVSINGFADLGAMWDGFPQVYRDNMRFALGVEEGDGDGGETRRRAAGFTLTGVPAPSVPVLVVHGARDRIFPPAEAEAQIDWAGGGRLEVLAEGNHVCNNIPWLYRPMVADWVMDRLAP</sequence>
<dbReference type="Proteomes" id="UP000609531">
    <property type="component" value="Unassembled WGS sequence"/>
</dbReference>
<reference evidence="2" key="1">
    <citation type="submission" date="2020-12" db="EMBL/GenBank/DDBJ databases">
        <title>Bacterial taxonomy.</title>
        <authorList>
            <person name="Pan X."/>
        </authorList>
    </citation>
    <scope>NUCLEOTIDE SEQUENCE</scope>
    <source>
        <strain evidence="2">B2012</strain>
    </source>
</reference>
<dbReference type="AlphaFoldDB" id="A0A934II70"/>
<dbReference type="RefSeq" id="WP_198881353.1">
    <property type="nucleotide sequence ID" value="NZ_JAEKJA010000005.1"/>
</dbReference>
<dbReference type="InterPro" id="IPR010520">
    <property type="entry name" value="FrsA-like"/>
</dbReference>
<dbReference type="PANTHER" id="PTHR22946">
    <property type="entry name" value="DIENELACTONE HYDROLASE DOMAIN-CONTAINING PROTEIN-RELATED"/>
    <property type="match status" value="1"/>
</dbReference>
<dbReference type="Gene3D" id="3.40.50.1820">
    <property type="entry name" value="alpha/beta hydrolase"/>
    <property type="match status" value="1"/>
</dbReference>
<dbReference type="InterPro" id="IPR050261">
    <property type="entry name" value="FrsA_esterase"/>
</dbReference>
<organism evidence="2 3">
    <name type="scientific">Acuticoccus mangrovi</name>
    <dbReference type="NCBI Taxonomy" id="2796142"/>
    <lineage>
        <taxon>Bacteria</taxon>
        <taxon>Pseudomonadati</taxon>
        <taxon>Pseudomonadota</taxon>
        <taxon>Alphaproteobacteria</taxon>
        <taxon>Hyphomicrobiales</taxon>
        <taxon>Amorphaceae</taxon>
        <taxon>Acuticoccus</taxon>
    </lineage>
</organism>
<comment type="caution">
    <text evidence="2">The sequence shown here is derived from an EMBL/GenBank/DDBJ whole genome shotgun (WGS) entry which is preliminary data.</text>
</comment>
<name>A0A934II70_9HYPH</name>
<evidence type="ECO:0000256" key="1">
    <source>
        <dbReference type="ARBA" id="ARBA00022801"/>
    </source>
</evidence>
<dbReference type="PANTHER" id="PTHR22946:SF12">
    <property type="entry name" value="CONIDIAL PIGMENT BIOSYNTHESIS PROTEIN AYG1 (AFU_ORTHOLOGUE AFUA_2G17550)"/>
    <property type="match status" value="1"/>
</dbReference>
<dbReference type="SUPFAM" id="SSF53474">
    <property type="entry name" value="alpha/beta-Hydrolases"/>
    <property type="match status" value="1"/>
</dbReference>
<evidence type="ECO:0000313" key="3">
    <source>
        <dbReference type="Proteomes" id="UP000609531"/>
    </source>
</evidence>
<protein>
    <submittedName>
        <fullName evidence="2">Alpha/beta hydrolase</fullName>
    </submittedName>
</protein>
<dbReference type="Gene3D" id="1.20.1440.110">
    <property type="entry name" value="acylaminoacyl peptidase"/>
    <property type="match status" value="1"/>
</dbReference>
<keyword evidence="3" id="KW-1185">Reference proteome</keyword>
<evidence type="ECO:0000313" key="2">
    <source>
        <dbReference type="EMBL" id="MBJ3775456.1"/>
    </source>
</evidence>
<dbReference type="InterPro" id="IPR029058">
    <property type="entry name" value="AB_hydrolase_fold"/>
</dbReference>
<dbReference type="GO" id="GO:0016787">
    <property type="term" value="F:hydrolase activity"/>
    <property type="evidence" value="ECO:0007669"/>
    <property type="project" value="UniProtKB-KW"/>
</dbReference>
<dbReference type="EMBL" id="JAEKJA010000005">
    <property type="protein sequence ID" value="MBJ3775456.1"/>
    <property type="molecule type" value="Genomic_DNA"/>
</dbReference>
<proteinExistence type="predicted"/>
<dbReference type="Pfam" id="PF06500">
    <property type="entry name" value="FrsA-like"/>
    <property type="match status" value="1"/>
</dbReference>
<gene>
    <name evidence="2" type="ORF">JCR33_07145</name>
</gene>
<accession>A0A934II70</accession>